<gene>
    <name evidence="2" type="ORF">K452DRAFT_315937</name>
</gene>
<proteinExistence type="predicted"/>
<feature type="region of interest" description="Disordered" evidence="1">
    <location>
        <begin position="1"/>
        <end position="98"/>
    </location>
</feature>
<evidence type="ECO:0000313" key="3">
    <source>
        <dbReference type="Proteomes" id="UP000799438"/>
    </source>
</evidence>
<evidence type="ECO:0000256" key="1">
    <source>
        <dbReference type="SAM" id="MobiDB-lite"/>
    </source>
</evidence>
<name>A0A6A6BNX3_9PEZI</name>
<sequence>MPPPGPPPLPTLSATASPPSAAHCKATAGSWVAARPPPTATTTREVPPPGPPRSAPQPIRQRRQNPSARPAAQLSRRPATPSVELGTPTRWPTRGPGIEARCRSQSSLLGGSAYLYTILVESHALSALTTLV</sequence>
<dbReference type="AlphaFoldDB" id="A0A6A6BNX3"/>
<dbReference type="Proteomes" id="UP000799438">
    <property type="component" value="Unassembled WGS sequence"/>
</dbReference>
<dbReference type="GeneID" id="54301404"/>
<feature type="compositionally biased region" description="Pro residues" evidence="1">
    <location>
        <begin position="1"/>
        <end position="10"/>
    </location>
</feature>
<feature type="compositionally biased region" description="Low complexity" evidence="1">
    <location>
        <begin position="11"/>
        <end position="22"/>
    </location>
</feature>
<dbReference type="RefSeq" id="XP_033401478.1">
    <property type="nucleotide sequence ID" value="XM_033543907.1"/>
</dbReference>
<reference evidence="2" key="1">
    <citation type="journal article" date="2020" name="Stud. Mycol.">
        <title>101 Dothideomycetes genomes: a test case for predicting lifestyles and emergence of pathogens.</title>
        <authorList>
            <person name="Haridas S."/>
            <person name="Albert R."/>
            <person name="Binder M."/>
            <person name="Bloem J."/>
            <person name="Labutti K."/>
            <person name="Salamov A."/>
            <person name="Andreopoulos B."/>
            <person name="Baker S."/>
            <person name="Barry K."/>
            <person name="Bills G."/>
            <person name="Bluhm B."/>
            <person name="Cannon C."/>
            <person name="Castanera R."/>
            <person name="Culley D."/>
            <person name="Daum C."/>
            <person name="Ezra D."/>
            <person name="Gonzalez J."/>
            <person name="Henrissat B."/>
            <person name="Kuo A."/>
            <person name="Liang C."/>
            <person name="Lipzen A."/>
            <person name="Lutzoni F."/>
            <person name="Magnuson J."/>
            <person name="Mondo S."/>
            <person name="Nolan M."/>
            <person name="Ohm R."/>
            <person name="Pangilinan J."/>
            <person name="Park H.-J."/>
            <person name="Ramirez L."/>
            <person name="Alfaro M."/>
            <person name="Sun H."/>
            <person name="Tritt A."/>
            <person name="Yoshinaga Y."/>
            <person name="Zwiers L.-H."/>
            <person name="Turgeon B."/>
            <person name="Goodwin S."/>
            <person name="Spatafora J."/>
            <person name="Crous P."/>
            <person name="Grigoriev I."/>
        </authorList>
    </citation>
    <scope>NUCLEOTIDE SEQUENCE</scope>
    <source>
        <strain evidence="2">CBS 121167</strain>
    </source>
</reference>
<protein>
    <submittedName>
        <fullName evidence="2">Uncharacterized protein</fullName>
    </submittedName>
</protein>
<organism evidence="2 3">
    <name type="scientific">Aplosporella prunicola CBS 121167</name>
    <dbReference type="NCBI Taxonomy" id="1176127"/>
    <lineage>
        <taxon>Eukaryota</taxon>
        <taxon>Fungi</taxon>
        <taxon>Dikarya</taxon>
        <taxon>Ascomycota</taxon>
        <taxon>Pezizomycotina</taxon>
        <taxon>Dothideomycetes</taxon>
        <taxon>Dothideomycetes incertae sedis</taxon>
        <taxon>Botryosphaeriales</taxon>
        <taxon>Aplosporellaceae</taxon>
        <taxon>Aplosporella</taxon>
    </lineage>
</organism>
<dbReference type="EMBL" id="ML995477">
    <property type="protein sequence ID" value="KAF2145766.1"/>
    <property type="molecule type" value="Genomic_DNA"/>
</dbReference>
<evidence type="ECO:0000313" key="2">
    <source>
        <dbReference type="EMBL" id="KAF2145766.1"/>
    </source>
</evidence>
<accession>A0A6A6BNX3</accession>
<keyword evidence="3" id="KW-1185">Reference proteome</keyword>
<feature type="compositionally biased region" description="Pro residues" evidence="1">
    <location>
        <begin position="46"/>
        <end position="55"/>
    </location>
</feature>